<dbReference type="Pfam" id="PF13391">
    <property type="entry name" value="HNH_2"/>
    <property type="match status" value="1"/>
</dbReference>
<dbReference type="EMBL" id="JABZXJ010000063">
    <property type="protein sequence ID" value="MBF1650513.1"/>
    <property type="molecule type" value="Genomic_DNA"/>
</dbReference>
<name>A0A930KGW5_9MICC</name>
<feature type="domain" description="HNH nuclease" evidence="1">
    <location>
        <begin position="260"/>
        <end position="308"/>
    </location>
</feature>
<evidence type="ECO:0000259" key="1">
    <source>
        <dbReference type="Pfam" id="PF13391"/>
    </source>
</evidence>
<keyword evidence="2" id="KW-0540">Nuclease</keyword>
<protein>
    <submittedName>
        <fullName evidence="2">HNH endonuclease</fullName>
    </submittedName>
</protein>
<dbReference type="AlphaFoldDB" id="A0A930KGW5"/>
<dbReference type="GO" id="GO:0004519">
    <property type="term" value="F:endonuclease activity"/>
    <property type="evidence" value="ECO:0007669"/>
    <property type="project" value="UniProtKB-KW"/>
</dbReference>
<dbReference type="Proteomes" id="UP000769484">
    <property type="component" value="Unassembled WGS sequence"/>
</dbReference>
<reference evidence="2" key="1">
    <citation type="submission" date="2020-04" db="EMBL/GenBank/DDBJ databases">
        <title>Deep metagenomics examines the oral microbiome during advanced dental caries in children, revealing novel taxa and co-occurrences with host molecules.</title>
        <authorList>
            <person name="Baker J.L."/>
            <person name="Morton J.T."/>
            <person name="Dinis M."/>
            <person name="Alvarez R."/>
            <person name="Tran N.C."/>
            <person name="Knight R."/>
            <person name="Edlund A."/>
        </authorList>
    </citation>
    <scope>NUCLEOTIDE SEQUENCE</scope>
    <source>
        <strain evidence="2">JCVI_47_bin.4</strain>
    </source>
</reference>
<gene>
    <name evidence="2" type="ORF">HXO56_10595</name>
</gene>
<evidence type="ECO:0000313" key="2">
    <source>
        <dbReference type="EMBL" id="MBF1650513.1"/>
    </source>
</evidence>
<sequence length="360" mass="40394">MDNNSTPSLPDLVLPSVVTTLSLPSKHAATDMRLPQAWLLRSVPDEENRSAASGKVYDDALEFRYVYDSKVPNGQSIREGDFVLIRDNSILLGSAVIRKIEVRNADKVMTICPRCGNSNMFLRSDGLWRCDGKCTRTDKLKPEQRLYKNPPQKAEKVQRFIAYYGDTWTELIGAAGIETFKELSKKGRYNRQNSIVALDTAKVLDWLEHLNTAGIRQLPLGDAHGVPVNLPGGFTMRMSKERVGQWQFRQELLNRFGNMCAFTGACHTAALDAAHLYSYAREGEHRVDEGLLLRKDLHKLFDSELVGVSSSRTLLLHPGLGNTQYQSLAGARLKVELPNRALELLDEHRSSLSWLDEALV</sequence>
<comment type="caution">
    <text evidence="2">The sequence shown here is derived from an EMBL/GenBank/DDBJ whole genome shotgun (WGS) entry which is preliminary data.</text>
</comment>
<keyword evidence="2" id="KW-0255">Endonuclease</keyword>
<evidence type="ECO:0000313" key="3">
    <source>
        <dbReference type="Proteomes" id="UP000769484"/>
    </source>
</evidence>
<accession>A0A930KGW5</accession>
<keyword evidence="2" id="KW-0378">Hydrolase</keyword>
<organism evidence="2 3">
    <name type="scientific">Rothia dentocariosa</name>
    <dbReference type="NCBI Taxonomy" id="2047"/>
    <lineage>
        <taxon>Bacteria</taxon>
        <taxon>Bacillati</taxon>
        <taxon>Actinomycetota</taxon>
        <taxon>Actinomycetes</taxon>
        <taxon>Micrococcales</taxon>
        <taxon>Micrococcaceae</taxon>
        <taxon>Rothia</taxon>
    </lineage>
</organism>
<dbReference type="InterPro" id="IPR003615">
    <property type="entry name" value="HNH_nuc"/>
</dbReference>
<proteinExistence type="predicted"/>